<name>A0A6P4F5P6_DRORH</name>
<dbReference type="EnsemblMetazoa" id="XM_017130266.1">
    <property type="protein sequence ID" value="XP_016985755.1"/>
    <property type="gene ID" value="LOC108049168"/>
</dbReference>
<sequence>MGYTLTISILFLSLAWAAPPKTENEIIAQFFGYAETIRSIQARNMLMVTIKFVQEIVDSVPNEHRGPGTAALESYINHGRELIERGTSDEKYNYFYNLLNIINTVKGNIDPSTHESQVIGLTSLGLLNVSRDFVREGEKFHNKFLQGASQMKAKLTPTTIARESDLFNVINECINSDFHHREDLIQQFLSFKNRY</sequence>
<feature type="signal peptide" evidence="1">
    <location>
        <begin position="1"/>
        <end position="17"/>
    </location>
</feature>
<dbReference type="AlphaFoldDB" id="A0A6P4F5P6"/>
<organism evidence="4">
    <name type="scientific">Drosophila rhopaloa</name>
    <name type="common">Fruit fly</name>
    <dbReference type="NCBI Taxonomy" id="1041015"/>
    <lineage>
        <taxon>Eukaryota</taxon>
        <taxon>Metazoa</taxon>
        <taxon>Ecdysozoa</taxon>
        <taxon>Arthropoda</taxon>
        <taxon>Hexapoda</taxon>
        <taxon>Insecta</taxon>
        <taxon>Pterygota</taxon>
        <taxon>Neoptera</taxon>
        <taxon>Endopterygota</taxon>
        <taxon>Diptera</taxon>
        <taxon>Brachycera</taxon>
        <taxon>Muscomorpha</taxon>
        <taxon>Ephydroidea</taxon>
        <taxon>Drosophilidae</taxon>
        <taxon>Drosophila</taxon>
        <taxon>Sophophora</taxon>
    </lineage>
</organism>
<gene>
    <name evidence="4" type="primary">LOC108049168</name>
    <name evidence="2" type="synonym">108049168</name>
</gene>
<evidence type="ECO:0000313" key="4">
    <source>
        <dbReference type="RefSeq" id="XP_016985755.1"/>
    </source>
</evidence>
<accession>A0A6P4F5P6</accession>
<feature type="chain" id="PRO_5028429519" evidence="1">
    <location>
        <begin position="18"/>
        <end position="195"/>
    </location>
</feature>
<proteinExistence type="predicted"/>
<reference evidence="3" key="1">
    <citation type="journal article" date="2021" name="Elife">
        <title>Highly contiguous assemblies of 101 drosophilid genomes.</title>
        <authorList>
            <person name="Kim B.Y."/>
            <person name="Wang J.R."/>
            <person name="Miller D.E."/>
            <person name="Barmina O."/>
            <person name="Delaney E."/>
            <person name="Thompson A."/>
            <person name="Comeault A.A."/>
            <person name="Peede D."/>
            <person name="D'Agostino E.R."/>
            <person name="Pelaez J."/>
            <person name="Aguilar J.M."/>
            <person name="Haji D."/>
            <person name="Matsunaga T."/>
            <person name="Armstrong E.E."/>
            <person name="Zych M."/>
            <person name="Ogawa Y."/>
            <person name="Stamenkovic-Radak M."/>
            <person name="Jelic M."/>
            <person name="Veselinovic M.S."/>
            <person name="Tanaskovic M."/>
            <person name="Eric P."/>
            <person name="Gao J.J."/>
            <person name="Katoh T.K."/>
            <person name="Toda M.J."/>
            <person name="Watabe H."/>
            <person name="Watada M."/>
            <person name="Davis J.S."/>
            <person name="Moyle L.C."/>
            <person name="Manoli G."/>
            <person name="Bertolini E."/>
            <person name="Kostal V."/>
            <person name="Hawley R.S."/>
            <person name="Takahashi A."/>
            <person name="Jones C.D."/>
            <person name="Price D.K."/>
            <person name="Whiteman N."/>
            <person name="Kopp A."/>
            <person name="Matute D.R."/>
            <person name="Petrov D.A."/>
        </authorList>
    </citation>
    <scope>NUCLEOTIDE SEQUENCE [LARGE SCALE GENOMIC DNA]</scope>
</reference>
<evidence type="ECO:0000313" key="2">
    <source>
        <dbReference type="EnsemblMetazoa" id="XP_016985755.1"/>
    </source>
</evidence>
<evidence type="ECO:0000256" key="1">
    <source>
        <dbReference type="SAM" id="SignalP"/>
    </source>
</evidence>
<keyword evidence="3" id="KW-1185">Reference proteome</keyword>
<dbReference type="Proteomes" id="UP001652680">
    <property type="component" value="Unassembled WGS sequence"/>
</dbReference>
<protein>
    <submittedName>
        <fullName evidence="4">Uncharacterized protein LOC108049168 isoform X1</fullName>
    </submittedName>
</protein>
<reference evidence="4" key="2">
    <citation type="submission" date="2025-04" db="UniProtKB">
        <authorList>
            <consortium name="RefSeq"/>
        </authorList>
    </citation>
    <scope>IDENTIFICATION</scope>
</reference>
<dbReference type="GeneID" id="108049168"/>
<reference evidence="2" key="3">
    <citation type="submission" date="2025-05" db="UniProtKB">
        <authorList>
            <consortium name="EnsemblMetazoa"/>
        </authorList>
    </citation>
    <scope>IDENTIFICATION</scope>
</reference>
<dbReference type="RefSeq" id="XP_016985755.1">
    <property type="nucleotide sequence ID" value="XM_017130266.1"/>
</dbReference>
<dbReference type="OrthoDB" id="7854644at2759"/>
<keyword evidence="1" id="KW-0732">Signal</keyword>
<evidence type="ECO:0000313" key="3">
    <source>
        <dbReference type="Proteomes" id="UP001652680"/>
    </source>
</evidence>